<proteinExistence type="predicted"/>
<dbReference type="EMBL" id="JAGFNK010000191">
    <property type="protein sequence ID" value="KAI9460087.1"/>
    <property type="molecule type" value="Genomic_DNA"/>
</dbReference>
<evidence type="ECO:0000313" key="1">
    <source>
        <dbReference type="EMBL" id="KAI9460087.1"/>
    </source>
</evidence>
<sequence length="113" mass="12480">MKQKDKLIDSLIKQAYRNATSSNDQHQQNVIAWLVRLQSSVRSPARSAPAAHPFHLDTRAIKVAGQSDDESDEKPASQERAQQPPPLVGLGRCTSVAQHPRRIQTMLFPSGSV</sequence>
<organism evidence="1 2">
    <name type="scientific">Russula earlei</name>
    <dbReference type="NCBI Taxonomy" id="71964"/>
    <lineage>
        <taxon>Eukaryota</taxon>
        <taxon>Fungi</taxon>
        <taxon>Dikarya</taxon>
        <taxon>Basidiomycota</taxon>
        <taxon>Agaricomycotina</taxon>
        <taxon>Agaricomycetes</taxon>
        <taxon>Russulales</taxon>
        <taxon>Russulaceae</taxon>
        <taxon>Russula</taxon>
    </lineage>
</organism>
<dbReference type="Proteomes" id="UP001207468">
    <property type="component" value="Unassembled WGS sequence"/>
</dbReference>
<accession>A0ACC0U3S7</accession>
<evidence type="ECO:0000313" key="2">
    <source>
        <dbReference type="Proteomes" id="UP001207468"/>
    </source>
</evidence>
<gene>
    <name evidence="1" type="ORF">F5148DRAFT_272063</name>
</gene>
<keyword evidence="2" id="KW-1185">Reference proteome</keyword>
<name>A0ACC0U3S7_9AGAM</name>
<protein>
    <submittedName>
        <fullName evidence="1">Uncharacterized protein</fullName>
    </submittedName>
</protein>
<reference evidence="1" key="1">
    <citation type="submission" date="2021-03" db="EMBL/GenBank/DDBJ databases">
        <title>Evolutionary priming and transition to the ectomycorrhizal habit in an iconic lineage of mushroom-forming fungi: is preadaptation a requirement?</title>
        <authorList>
            <consortium name="DOE Joint Genome Institute"/>
            <person name="Looney B.P."/>
            <person name="Miyauchi S."/>
            <person name="Morin E."/>
            <person name="Drula E."/>
            <person name="Courty P.E."/>
            <person name="Chicoki N."/>
            <person name="Fauchery L."/>
            <person name="Kohler A."/>
            <person name="Kuo A."/>
            <person name="LaButti K."/>
            <person name="Pangilinan J."/>
            <person name="Lipzen A."/>
            <person name="Riley R."/>
            <person name="Andreopoulos W."/>
            <person name="He G."/>
            <person name="Johnson J."/>
            <person name="Barry K.W."/>
            <person name="Grigoriev I.V."/>
            <person name="Nagy L."/>
            <person name="Hibbett D."/>
            <person name="Henrissat B."/>
            <person name="Matheny P.B."/>
            <person name="Labbe J."/>
            <person name="Martin A.F."/>
        </authorList>
    </citation>
    <scope>NUCLEOTIDE SEQUENCE</scope>
    <source>
        <strain evidence="1">BPL698</strain>
    </source>
</reference>
<comment type="caution">
    <text evidence="1">The sequence shown here is derived from an EMBL/GenBank/DDBJ whole genome shotgun (WGS) entry which is preliminary data.</text>
</comment>